<comment type="caution">
    <text evidence="3">The sequence shown here is derived from an EMBL/GenBank/DDBJ whole genome shotgun (WGS) entry which is preliminary data.</text>
</comment>
<evidence type="ECO:0000256" key="1">
    <source>
        <dbReference type="SAM" id="Coils"/>
    </source>
</evidence>
<dbReference type="Pfam" id="PF13426">
    <property type="entry name" value="PAS_9"/>
    <property type="match status" value="1"/>
</dbReference>
<keyword evidence="1" id="KW-0175">Coiled coil</keyword>
<dbReference type="Gene3D" id="3.30.450.20">
    <property type="entry name" value="PAS domain"/>
    <property type="match status" value="1"/>
</dbReference>
<organism evidence="3">
    <name type="scientific">marine sediment metagenome</name>
    <dbReference type="NCBI Taxonomy" id="412755"/>
    <lineage>
        <taxon>unclassified sequences</taxon>
        <taxon>metagenomes</taxon>
        <taxon>ecological metagenomes</taxon>
    </lineage>
</organism>
<name>A0A0F9XDH5_9ZZZZ</name>
<dbReference type="CDD" id="cd00130">
    <property type="entry name" value="PAS"/>
    <property type="match status" value="1"/>
</dbReference>
<feature type="domain" description="PAC" evidence="2">
    <location>
        <begin position="89"/>
        <end position="141"/>
    </location>
</feature>
<dbReference type="PROSITE" id="PS50113">
    <property type="entry name" value="PAC"/>
    <property type="match status" value="1"/>
</dbReference>
<dbReference type="InterPro" id="IPR000014">
    <property type="entry name" value="PAS"/>
</dbReference>
<evidence type="ECO:0000259" key="2">
    <source>
        <dbReference type="PROSITE" id="PS50113"/>
    </source>
</evidence>
<evidence type="ECO:0000313" key="3">
    <source>
        <dbReference type="EMBL" id="KKN97106.1"/>
    </source>
</evidence>
<sequence length="171" mass="20103">MRNKDYQKKDINLLIENLGKLETHTEDLWHFLPIPVCLTNPVFNIVNISKAFKEVSGYKEIEIIGEHLKDFLKYFKGIKKELNIKKTIFGKETIFLTKEKKEILVNLSAKTREDEKGIITGYFFAFIDMTEIKEKEKELQKKVKALEKLNQLATGRELKMIELKKEIARLK</sequence>
<feature type="coiled-coil region" evidence="1">
    <location>
        <begin position="129"/>
        <end position="156"/>
    </location>
</feature>
<gene>
    <name evidence="3" type="ORF">LCGC14_0160640</name>
</gene>
<dbReference type="AlphaFoldDB" id="A0A0F9XDH5"/>
<protein>
    <recommendedName>
        <fullName evidence="2">PAC domain-containing protein</fullName>
    </recommendedName>
</protein>
<dbReference type="InterPro" id="IPR035965">
    <property type="entry name" value="PAS-like_dom_sf"/>
</dbReference>
<dbReference type="InterPro" id="IPR000700">
    <property type="entry name" value="PAS-assoc_C"/>
</dbReference>
<dbReference type="NCBIfam" id="TIGR00229">
    <property type="entry name" value="sensory_box"/>
    <property type="match status" value="1"/>
</dbReference>
<reference evidence="3" key="1">
    <citation type="journal article" date="2015" name="Nature">
        <title>Complex archaea that bridge the gap between prokaryotes and eukaryotes.</title>
        <authorList>
            <person name="Spang A."/>
            <person name="Saw J.H."/>
            <person name="Jorgensen S.L."/>
            <person name="Zaremba-Niedzwiedzka K."/>
            <person name="Martijn J."/>
            <person name="Lind A.E."/>
            <person name="van Eijk R."/>
            <person name="Schleper C."/>
            <person name="Guy L."/>
            <person name="Ettema T.J."/>
        </authorList>
    </citation>
    <scope>NUCLEOTIDE SEQUENCE</scope>
</reference>
<dbReference type="SUPFAM" id="SSF55785">
    <property type="entry name" value="PYP-like sensor domain (PAS domain)"/>
    <property type="match status" value="1"/>
</dbReference>
<accession>A0A0F9XDH5</accession>
<proteinExistence type="predicted"/>
<dbReference type="EMBL" id="LAZR01000060">
    <property type="protein sequence ID" value="KKN97106.1"/>
    <property type="molecule type" value="Genomic_DNA"/>
</dbReference>